<comment type="caution">
    <text evidence="1">The sequence shown here is derived from an EMBL/GenBank/DDBJ whole genome shotgun (WGS) entry which is preliminary data.</text>
</comment>
<keyword evidence="2" id="KW-1185">Reference proteome</keyword>
<name>A0A2A5T5Y0_9GAMM</name>
<protein>
    <submittedName>
        <fullName evidence="1">Uncharacterized protein</fullName>
    </submittedName>
</protein>
<gene>
    <name evidence="1" type="ORF">BTN49_0536</name>
</gene>
<accession>A0A2A5T5Y0</accession>
<dbReference type="EMBL" id="NBYY01000009">
    <property type="protein sequence ID" value="PCS23567.1"/>
    <property type="molecule type" value="Genomic_DNA"/>
</dbReference>
<sequence>MDIAFLTIFFKVFNGGLRYDICAFQMMEGKVSVLSYMTVR</sequence>
<evidence type="ECO:0000313" key="2">
    <source>
        <dbReference type="Proteomes" id="UP000219020"/>
    </source>
</evidence>
<dbReference type="AlphaFoldDB" id="A0A2A5T5Y0"/>
<dbReference type="Proteomes" id="UP000219020">
    <property type="component" value="Unassembled WGS sequence"/>
</dbReference>
<evidence type="ECO:0000313" key="1">
    <source>
        <dbReference type="EMBL" id="PCS23567.1"/>
    </source>
</evidence>
<organism evidence="1 2">
    <name type="scientific">Candidatus Enterovibrio escicola</name>
    <dbReference type="NCBI Taxonomy" id="1927127"/>
    <lineage>
        <taxon>Bacteria</taxon>
        <taxon>Pseudomonadati</taxon>
        <taxon>Pseudomonadota</taxon>
        <taxon>Gammaproteobacteria</taxon>
        <taxon>Vibrionales</taxon>
        <taxon>Vibrionaceae</taxon>
        <taxon>Enterovibrio</taxon>
    </lineage>
</organism>
<proteinExistence type="predicted"/>
<reference evidence="2" key="1">
    <citation type="submission" date="2017-04" db="EMBL/GenBank/DDBJ databases">
        <title>Genome evolution of the luminous symbionts of deep sea anglerfish.</title>
        <authorList>
            <person name="Hendry T.A."/>
        </authorList>
    </citation>
    <scope>NUCLEOTIDE SEQUENCE [LARGE SCALE GENOMIC DNA]</scope>
</reference>